<organism evidence="2 3">
    <name type="scientific">Paramecium sonneborni</name>
    <dbReference type="NCBI Taxonomy" id="65129"/>
    <lineage>
        <taxon>Eukaryota</taxon>
        <taxon>Sar</taxon>
        <taxon>Alveolata</taxon>
        <taxon>Ciliophora</taxon>
        <taxon>Intramacronucleata</taxon>
        <taxon>Oligohymenophorea</taxon>
        <taxon>Peniculida</taxon>
        <taxon>Parameciidae</taxon>
        <taxon>Paramecium</taxon>
    </lineage>
</organism>
<dbReference type="EMBL" id="CAJJDN010000133">
    <property type="protein sequence ID" value="CAD8121645.1"/>
    <property type="molecule type" value="Genomic_DNA"/>
</dbReference>
<feature type="coiled-coil region" evidence="1">
    <location>
        <begin position="172"/>
        <end position="199"/>
    </location>
</feature>
<evidence type="ECO:0000313" key="3">
    <source>
        <dbReference type="Proteomes" id="UP000692954"/>
    </source>
</evidence>
<comment type="caution">
    <text evidence="2">The sequence shown here is derived from an EMBL/GenBank/DDBJ whole genome shotgun (WGS) entry which is preliminary data.</text>
</comment>
<keyword evidence="3" id="KW-1185">Reference proteome</keyword>
<evidence type="ECO:0000256" key="1">
    <source>
        <dbReference type="SAM" id="Coils"/>
    </source>
</evidence>
<dbReference type="OrthoDB" id="305639at2759"/>
<dbReference type="AlphaFoldDB" id="A0A8S1R280"/>
<dbReference type="Proteomes" id="UP000692954">
    <property type="component" value="Unassembled WGS sequence"/>
</dbReference>
<proteinExistence type="predicted"/>
<protein>
    <submittedName>
        <fullName evidence="2">Uncharacterized protein</fullName>
    </submittedName>
</protein>
<reference evidence="2" key="1">
    <citation type="submission" date="2021-01" db="EMBL/GenBank/DDBJ databases">
        <authorList>
            <consortium name="Genoscope - CEA"/>
            <person name="William W."/>
        </authorList>
    </citation>
    <scope>NUCLEOTIDE SEQUENCE</scope>
</reference>
<sequence>MNEICLTQNYQLFQMLYLYLQKHGQNISNLSMTKLLELFISNWENTYSKKEIKIAQFKRTIFQKSQEIAAYQNNIDTQQQIISNIKNIREKFHIDLDFKDVQLQQIEKSINSINKNPSINQKMQDLKEGINICTERFLLIKEENEEFNKTLISQGQLNLQLKNRYQFVQNQIKNNHMLLDELKENHANLNNRLIKQLQIVIDLDQFNKRKPLNKKRNQYVMKLKELINEQSELELSSKYNILEILENILEIKDQLSQINFKDNQQTQHKDKQKDNQISILQKFRSKTHHNLFEKGQRKLSQYRETQVQDQIGLQQREQDEIEENDSQYHQRCISPKQPWHFKSVIVDSNKNSEKIMEYQSEQQIKSQNQKSLASISSDDSFHRIGVITLKEELQTVYSYDQTQEDNKEYTIYCDDNDERNEIVMKMQQILHESQQEKNESVTKNRRNIEIISLVLMTIGVTGWLYMKKK</sequence>
<evidence type="ECO:0000313" key="2">
    <source>
        <dbReference type="EMBL" id="CAD8121645.1"/>
    </source>
</evidence>
<name>A0A8S1R280_9CILI</name>
<keyword evidence="1" id="KW-0175">Coiled coil</keyword>
<accession>A0A8S1R280</accession>
<gene>
    <name evidence="2" type="ORF">PSON_ATCC_30995.1.T1330115</name>
</gene>